<dbReference type="AlphaFoldDB" id="A0A0H2RCX1"/>
<dbReference type="Gene3D" id="3.40.50.150">
    <property type="entry name" value="Vaccinia Virus protein VP39"/>
    <property type="match status" value="1"/>
</dbReference>
<proteinExistence type="predicted"/>
<evidence type="ECO:0000313" key="2">
    <source>
        <dbReference type="EMBL" id="KLO09700.1"/>
    </source>
</evidence>
<name>A0A0H2RCX1_9AGAM</name>
<organism evidence="2 3">
    <name type="scientific">Schizopora paradoxa</name>
    <dbReference type="NCBI Taxonomy" id="27342"/>
    <lineage>
        <taxon>Eukaryota</taxon>
        <taxon>Fungi</taxon>
        <taxon>Dikarya</taxon>
        <taxon>Basidiomycota</taxon>
        <taxon>Agaricomycotina</taxon>
        <taxon>Agaricomycetes</taxon>
        <taxon>Hymenochaetales</taxon>
        <taxon>Schizoporaceae</taxon>
        <taxon>Schizopora</taxon>
    </lineage>
</organism>
<keyword evidence="1" id="KW-0472">Membrane</keyword>
<dbReference type="OrthoDB" id="978at2759"/>
<dbReference type="InterPro" id="IPR029063">
    <property type="entry name" value="SAM-dependent_MTases_sf"/>
</dbReference>
<feature type="transmembrane region" description="Helical" evidence="1">
    <location>
        <begin position="6"/>
        <end position="28"/>
    </location>
</feature>
<dbReference type="EMBL" id="KQ086047">
    <property type="protein sequence ID" value="KLO09700.1"/>
    <property type="molecule type" value="Genomic_DNA"/>
</dbReference>
<dbReference type="SUPFAM" id="SSF53335">
    <property type="entry name" value="S-adenosyl-L-methionine-dependent methyltransferases"/>
    <property type="match status" value="1"/>
</dbReference>
<evidence type="ECO:0000256" key="1">
    <source>
        <dbReference type="SAM" id="Phobius"/>
    </source>
</evidence>
<protein>
    <submittedName>
        <fullName evidence="2">N2227-domain-containing protein</fullName>
    </submittedName>
</protein>
<keyword evidence="1" id="KW-0812">Transmembrane</keyword>
<dbReference type="STRING" id="27342.A0A0H2RCX1"/>
<sequence>MVEDFLKILLLAGVSYLFYLGFTTNGLFSVANIRSLIQGPSSVRREEERLREAIATFAQFRNLAQSEEQRMQKSFTKLGRYYKRVASDVGYPVKLQRLSKANEANSKVAERIAHLAISQHNLNITFTPASGNELSKVREAFKHYVRDWSTEGAKERKVIFGPILAALSEILQESGLSSANELDVLVPGSGLGRLAWETHEMGFRTTAVELSPFMNIAFNFLLSPDHTAKPFQHKIQPHAHWFSHQRSNEALFRTVAFPDVLPRLSETFLILADDFMRLQQSTRNLSDGLTKSGYDVVVTLFFIDTSLNIIATLEQIHRLLRPGGRWINLGPLLWTGGFQSSLELSLEEVLRSVDLIGFDIDEKTRRSIDCEYTADGAAMMRWIYEAEFWVAQKRS</sequence>
<dbReference type="Proteomes" id="UP000053477">
    <property type="component" value="Unassembled WGS sequence"/>
</dbReference>
<dbReference type="PANTHER" id="PTHR12303:SF13">
    <property type="match status" value="1"/>
</dbReference>
<reference evidence="2 3" key="1">
    <citation type="submission" date="2015-04" db="EMBL/GenBank/DDBJ databases">
        <title>Complete genome sequence of Schizopora paradoxa KUC8140, a cosmopolitan wood degrader in East Asia.</title>
        <authorList>
            <consortium name="DOE Joint Genome Institute"/>
            <person name="Min B."/>
            <person name="Park H."/>
            <person name="Jang Y."/>
            <person name="Kim J.-J."/>
            <person name="Kim K.H."/>
            <person name="Pangilinan J."/>
            <person name="Lipzen A."/>
            <person name="Riley R."/>
            <person name="Grigoriev I.V."/>
            <person name="Spatafora J.W."/>
            <person name="Choi I.-G."/>
        </authorList>
    </citation>
    <scope>NUCLEOTIDE SEQUENCE [LARGE SCALE GENOMIC DNA]</scope>
    <source>
        <strain evidence="2 3">KUC8140</strain>
    </source>
</reference>
<dbReference type="GO" id="GO:0008757">
    <property type="term" value="F:S-adenosylmethionine-dependent methyltransferase activity"/>
    <property type="evidence" value="ECO:0007669"/>
    <property type="project" value="InterPro"/>
</dbReference>
<evidence type="ECO:0000313" key="3">
    <source>
        <dbReference type="Proteomes" id="UP000053477"/>
    </source>
</evidence>
<keyword evidence="3" id="KW-1185">Reference proteome</keyword>
<gene>
    <name evidence="2" type="ORF">SCHPADRAFT_833678</name>
</gene>
<keyword evidence="1" id="KW-1133">Transmembrane helix</keyword>
<dbReference type="SMART" id="SM01296">
    <property type="entry name" value="N2227"/>
    <property type="match status" value="1"/>
</dbReference>
<dbReference type="InterPro" id="IPR012901">
    <property type="entry name" value="CARME"/>
</dbReference>
<dbReference type="PANTHER" id="PTHR12303">
    <property type="entry name" value="CARNOSINE N-METHYLTRANSFERASE"/>
    <property type="match status" value="1"/>
</dbReference>
<accession>A0A0H2RCX1</accession>
<dbReference type="InParanoid" id="A0A0H2RCX1"/>
<dbReference type="Pfam" id="PF07942">
    <property type="entry name" value="CARME"/>
    <property type="match status" value="1"/>
</dbReference>